<evidence type="ECO:0000313" key="2">
    <source>
        <dbReference type="EMBL" id="KAL2538286.1"/>
    </source>
</evidence>
<evidence type="ECO:0000256" key="1">
    <source>
        <dbReference type="SAM" id="MobiDB-lite"/>
    </source>
</evidence>
<feature type="region of interest" description="Disordered" evidence="1">
    <location>
        <begin position="33"/>
        <end position="55"/>
    </location>
</feature>
<keyword evidence="3" id="KW-1185">Reference proteome</keyword>
<protein>
    <submittedName>
        <fullName evidence="2">Uncharacterized protein</fullName>
    </submittedName>
</protein>
<organism evidence="2 3">
    <name type="scientific">Forsythia ovata</name>
    <dbReference type="NCBI Taxonomy" id="205694"/>
    <lineage>
        <taxon>Eukaryota</taxon>
        <taxon>Viridiplantae</taxon>
        <taxon>Streptophyta</taxon>
        <taxon>Embryophyta</taxon>
        <taxon>Tracheophyta</taxon>
        <taxon>Spermatophyta</taxon>
        <taxon>Magnoliopsida</taxon>
        <taxon>eudicotyledons</taxon>
        <taxon>Gunneridae</taxon>
        <taxon>Pentapetalae</taxon>
        <taxon>asterids</taxon>
        <taxon>lamiids</taxon>
        <taxon>Lamiales</taxon>
        <taxon>Oleaceae</taxon>
        <taxon>Forsythieae</taxon>
        <taxon>Forsythia</taxon>
    </lineage>
</organism>
<proteinExistence type="predicted"/>
<sequence>MGEVSSSTDHDEDIAMRPTVAYFSAVSTSGAQRGVLSKENSKVDQQDRKKSKECKPPAMRAWLHQRDASATRQLDEELTSLAQSTTLIQSQLKETNLEIMNLFHHLLASLIKRKENGLQPRKVDSRVRKHKASLSFSTQGKQGKPAI</sequence>
<dbReference type="EMBL" id="JBFOLJ010000005">
    <property type="protein sequence ID" value="KAL2538286.1"/>
    <property type="molecule type" value="Genomic_DNA"/>
</dbReference>
<dbReference type="AlphaFoldDB" id="A0ABD1VLQ1"/>
<evidence type="ECO:0000313" key="3">
    <source>
        <dbReference type="Proteomes" id="UP001604277"/>
    </source>
</evidence>
<reference evidence="3" key="1">
    <citation type="submission" date="2024-07" db="EMBL/GenBank/DDBJ databases">
        <title>Two chromosome-level genome assemblies of Korean endemic species Abeliophyllum distichum and Forsythia ovata (Oleaceae).</title>
        <authorList>
            <person name="Jang H."/>
        </authorList>
    </citation>
    <scope>NUCLEOTIDE SEQUENCE [LARGE SCALE GENOMIC DNA]</scope>
</reference>
<accession>A0ABD1VLQ1</accession>
<name>A0ABD1VLQ1_9LAMI</name>
<feature type="compositionally biased region" description="Basic and acidic residues" evidence="1">
    <location>
        <begin position="39"/>
        <end position="55"/>
    </location>
</feature>
<comment type="caution">
    <text evidence="2">The sequence shown here is derived from an EMBL/GenBank/DDBJ whole genome shotgun (WGS) entry which is preliminary data.</text>
</comment>
<gene>
    <name evidence="2" type="ORF">Fot_19677</name>
</gene>
<dbReference type="Proteomes" id="UP001604277">
    <property type="component" value="Unassembled WGS sequence"/>
</dbReference>
<feature type="region of interest" description="Disordered" evidence="1">
    <location>
        <begin position="120"/>
        <end position="147"/>
    </location>
</feature>